<dbReference type="SFLD" id="SFLDS00029">
    <property type="entry name" value="Radical_SAM"/>
    <property type="match status" value="1"/>
</dbReference>
<evidence type="ECO:0000313" key="8">
    <source>
        <dbReference type="EMBL" id="HGQ74274.1"/>
    </source>
</evidence>
<dbReference type="InterPro" id="IPR000385">
    <property type="entry name" value="MoaA_NifB_PqqE_Fe-S-bd_CS"/>
</dbReference>
<dbReference type="SFLD" id="SFLDF00385">
    <property type="entry name" value="7_8-dihydro-6-hydroxymethylpte"/>
    <property type="match status" value="1"/>
</dbReference>
<evidence type="ECO:0000256" key="4">
    <source>
        <dbReference type="ARBA" id="ARBA00022723"/>
    </source>
</evidence>
<proteinExistence type="predicted"/>
<keyword evidence="4" id="KW-0479">Metal-binding</keyword>
<dbReference type="GO" id="GO:0051539">
    <property type="term" value="F:4 iron, 4 sulfur cluster binding"/>
    <property type="evidence" value="ECO:0007669"/>
    <property type="project" value="UniProtKB-KW"/>
</dbReference>
<dbReference type="Pfam" id="PF04055">
    <property type="entry name" value="Radical_SAM"/>
    <property type="match status" value="1"/>
</dbReference>
<dbReference type="InterPro" id="IPR034471">
    <property type="entry name" value="GDGT/MA_synthase"/>
</dbReference>
<dbReference type="SFLD" id="SFLDG01100">
    <property type="entry name" value="methyltransferase_(Class_D)"/>
    <property type="match status" value="1"/>
</dbReference>
<dbReference type="GO" id="GO:0008168">
    <property type="term" value="F:methyltransferase activity"/>
    <property type="evidence" value="ECO:0007669"/>
    <property type="project" value="InterPro"/>
</dbReference>
<dbReference type="PANTHER" id="PTHR43306:SF1">
    <property type="entry name" value="7,8-DIHYDRO-6-HYDROXYMETHYLPTERIN DIMETHYLTRANSFERASE"/>
    <property type="match status" value="1"/>
</dbReference>
<dbReference type="InterPro" id="IPR013785">
    <property type="entry name" value="Aldolase_TIM"/>
</dbReference>
<organism evidence="8">
    <name type="scientific">Staphylothermus marinus</name>
    <dbReference type="NCBI Taxonomy" id="2280"/>
    <lineage>
        <taxon>Archaea</taxon>
        <taxon>Thermoproteota</taxon>
        <taxon>Thermoprotei</taxon>
        <taxon>Desulfurococcales</taxon>
        <taxon>Desulfurococcaceae</taxon>
        <taxon>Staphylothermus</taxon>
    </lineage>
</organism>
<keyword evidence="6" id="KW-0411">Iron-sulfur</keyword>
<dbReference type="SUPFAM" id="SSF102114">
    <property type="entry name" value="Radical SAM enzymes"/>
    <property type="match status" value="1"/>
</dbReference>
<dbReference type="Gene3D" id="3.20.20.70">
    <property type="entry name" value="Aldolase class I"/>
    <property type="match status" value="1"/>
</dbReference>
<accession>A0A7C4NVQ8</accession>
<comment type="caution">
    <text evidence="8">The sequence shown here is derived from an EMBL/GenBank/DDBJ whole genome shotgun (WGS) entry which is preliminary data.</text>
</comment>
<dbReference type="AlphaFoldDB" id="A0A7C4NVQ8"/>
<dbReference type="InterPro" id="IPR058240">
    <property type="entry name" value="rSAM_sf"/>
</dbReference>
<comment type="cofactor">
    <cofactor evidence="1">
        <name>[4Fe-4S] cluster</name>
        <dbReference type="ChEBI" id="CHEBI:49883"/>
    </cofactor>
</comment>
<dbReference type="CDD" id="cd01335">
    <property type="entry name" value="Radical_SAM"/>
    <property type="match status" value="1"/>
</dbReference>
<protein>
    <submittedName>
        <fullName evidence="8">Radical SAM protein</fullName>
    </submittedName>
</protein>
<keyword evidence="3" id="KW-0949">S-adenosyl-L-methionine</keyword>
<dbReference type="Pfam" id="PF23545">
    <property type="entry name" value="Zn_ribbon_HMPTM"/>
    <property type="match status" value="1"/>
</dbReference>
<reference evidence="8" key="1">
    <citation type="journal article" date="2020" name="mSystems">
        <title>Genome- and Community-Level Interaction Insights into Carbon Utilization and Element Cycling Functions of Hydrothermarchaeota in Hydrothermal Sediment.</title>
        <authorList>
            <person name="Zhou Z."/>
            <person name="Liu Y."/>
            <person name="Xu W."/>
            <person name="Pan J."/>
            <person name="Luo Z.H."/>
            <person name="Li M."/>
        </authorList>
    </citation>
    <scope>NUCLEOTIDE SEQUENCE [LARGE SCALE GENOMIC DNA]</scope>
    <source>
        <strain evidence="8">SpSt-648</strain>
    </source>
</reference>
<dbReference type="InterPro" id="IPR007197">
    <property type="entry name" value="rSAM"/>
</dbReference>
<name>A0A7C4NVQ8_STAMA</name>
<gene>
    <name evidence="8" type="ORF">ENU20_04285</name>
</gene>
<keyword evidence="5" id="KW-0408">Iron</keyword>
<evidence type="ECO:0000256" key="6">
    <source>
        <dbReference type="ARBA" id="ARBA00023014"/>
    </source>
</evidence>
<evidence type="ECO:0000256" key="3">
    <source>
        <dbReference type="ARBA" id="ARBA00022691"/>
    </source>
</evidence>
<dbReference type="SFLD" id="SFLDG01067">
    <property type="entry name" value="SPASM/twitch_domain_containing"/>
    <property type="match status" value="1"/>
</dbReference>
<dbReference type="EMBL" id="DTBP01000030">
    <property type="protein sequence ID" value="HGQ74274.1"/>
    <property type="molecule type" value="Genomic_DNA"/>
</dbReference>
<dbReference type="PROSITE" id="PS51918">
    <property type="entry name" value="RADICAL_SAM"/>
    <property type="match status" value="1"/>
</dbReference>
<feature type="domain" description="Radical SAM core" evidence="7">
    <location>
        <begin position="103"/>
        <end position="328"/>
    </location>
</feature>
<evidence type="ECO:0000256" key="2">
    <source>
        <dbReference type="ARBA" id="ARBA00022485"/>
    </source>
</evidence>
<keyword evidence="2" id="KW-0004">4Fe-4S</keyword>
<evidence type="ECO:0000259" key="7">
    <source>
        <dbReference type="PROSITE" id="PS51918"/>
    </source>
</evidence>
<dbReference type="PANTHER" id="PTHR43306">
    <property type="entry name" value="7,8-DIHYDRO-6-HYDROXYMETHYLPTERIN DIMETHYLTRANSFERASE"/>
    <property type="match status" value="1"/>
</dbReference>
<dbReference type="InterPro" id="IPR034474">
    <property type="entry name" value="Methyltransferase_Class_D"/>
</dbReference>
<evidence type="ECO:0000256" key="1">
    <source>
        <dbReference type="ARBA" id="ARBA00001966"/>
    </source>
</evidence>
<dbReference type="PROSITE" id="PS01305">
    <property type="entry name" value="MOAA_NIFB_PQQE"/>
    <property type="match status" value="1"/>
</dbReference>
<dbReference type="InterPro" id="IPR056488">
    <property type="entry name" value="Zn_ribbon_HMPTM"/>
</dbReference>
<evidence type="ECO:0000256" key="5">
    <source>
        <dbReference type="ARBA" id="ARBA00023004"/>
    </source>
</evidence>
<dbReference type="NCBIfam" id="NF045702">
    <property type="entry name" value="rSAM_GDGT_ether"/>
    <property type="match status" value="1"/>
</dbReference>
<sequence length="560" mass="65061">MSKRVFEISYSIPGLKQGEEILSVTQSVCPYCYRILNSVLVERDGRVYIRRVCPEHGEVEELYYGDSAMYKRMSKWIEEGRGPRAIYTQYEKLCPFSCGLCPLHKQHSCLVNLVVTNRCDLSCWYCFFYSEAMGYVYEPSLEQIRSMVEAILKQGVVVNVQITGGEPLLREDLVDIIRLLREMGVKHIQLNTNGIKFSQLYWEDPVKAIDYAKVIRSSGVNTVYLSFDGVSPITNWKNHWEIPYIFEVFRRSSMTSVVLVPTVINNVNMHEVGAIIRFASLHNDIVRSVNFQPVSITGMMKRYERAKYRVTIADLIKAVEEQTEGEIPSEAWYPVPVSAIFSRFIEGLTGEFKIEMANHPFCGAATYVYVDKTGKGLPKLIPITNFVDVDGLLEYLEEKWNELFSGSTRLLVGLKFLYSIRKFFYEDKMPPGFNLYKILFNIVVMRNYSALAELHYKMLLLGSMHFMDLYNYDIQRVMRCNIHYATPDGKLIPFCAYNIFDDIYRDRVLKQYSVEIDEWSRKYGLPKGVASTKYVRDRRKLESTELYKQTYSEAFKLMKK</sequence>
<dbReference type="GO" id="GO:0046872">
    <property type="term" value="F:metal ion binding"/>
    <property type="evidence" value="ECO:0007669"/>
    <property type="project" value="UniProtKB-KW"/>
</dbReference>